<dbReference type="Proteomes" id="UP000324832">
    <property type="component" value="Unassembled WGS sequence"/>
</dbReference>
<protein>
    <submittedName>
        <fullName evidence="1">Uncharacterized protein</fullName>
    </submittedName>
</protein>
<proteinExistence type="predicted"/>
<evidence type="ECO:0000313" key="2">
    <source>
        <dbReference type="Proteomes" id="UP000324832"/>
    </source>
</evidence>
<evidence type="ECO:0000313" key="1">
    <source>
        <dbReference type="EMBL" id="VVC96377.1"/>
    </source>
</evidence>
<organism evidence="1 2">
    <name type="scientific">Leptidea sinapis</name>
    <dbReference type="NCBI Taxonomy" id="189913"/>
    <lineage>
        <taxon>Eukaryota</taxon>
        <taxon>Metazoa</taxon>
        <taxon>Ecdysozoa</taxon>
        <taxon>Arthropoda</taxon>
        <taxon>Hexapoda</taxon>
        <taxon>Insecta</taxon>
        <taxon>Pterygota</taxon>
        <taxon>Neoptera</taxon>
        <taxon>Endopterygota</taxon>
        <taxon>Lepidoptera</taxon>
        <taxon>Glossata</taxon>
        <taxon>Ditrysia</taxon>
        <taxon>Papilionoidea</taxon>
        <taxon>Pieridae</taxon>
        <taxon>Dismorphiinae</taxon>
        <taxon>Leptidea</taxon>
    </lineage>
</organism>
<dbReference type="EMBL" id="FZQP02002692">
    <property type="protein sequence ID" value="VVC96377.1"/>
    <property type="molecule type" value="Genomic_DNA"/>
</dbReference>
<keyword evidence="2" id="KW-1185">Reference proteome</keyword>
<sequence length="132" mass="14332">MPSTSAVPPCKQMGKLRKFTKAKGSMVLLSPIGASPVAFRRIYNYDLISLNAKYLNDFAALRYSVNILNSNPIVLHNVLVVAVEWEVLALAGCAPALDLFGGRSQRMFRAAESADKKTSRGLDYGDLANGLL</sequence>
<dbReference type="AlphaFoldDB" id="A0A5E4QFW2"/>
<name>A0A5E4QFW2_9NEOP</name>
<accession>A0A5E4QFW2</accession>
<reference evidence="1 2" key="1">
    <citation type="submission" date="2017-07" db="EMBL/GenBank/DDBJ databases">
        <authorList>
            <person name="Talla V."/>
            <person name="Backstrom N."/>
        </authorList>
    </citation>
    <scope>NUCLEOTIDE SEQUENCE [LARGE SCALE GENOMIC DNA]</scope>
</reference>
<gene>
    <name evidence="1" type="ORF">LSINAPIS_LOCUS7899</name>
</gene>